<dbReference type="GO" id="GO:0008270">
    <property type="term" value="F:zinc ion binding"/>
    <property type="evidence" value="ECO:0007669"/>
    <property type="project" value="UniProtKB-KW"/>
</dbReference>
<dbReference type="PANTHER" id="PTHR15503">
    <property type="entry name" value="LDOC1 RELATED"/>
    <property type="match status" value="1"/>
</dbReference>
<organism evidence="3 4">
    <name type="scientific">Sinocyclocheilus rhinocerous</name>
    <dbReference type="NCBI Taxonomy" id="307959"/>
    <lineage>
        <taxon>Eukaryota</taxon>
        <taxon>Metazoa</taxon>
        <taxon>Chordata</taxon>
        <taxon>Craniata</taxon>
        <taxon>Vertebrata</taxon>
        <taxon>Euteleostomi</taxon>
        <taxon>Actinopterygii</taxon>
        <taxon>Neopterygii</taxon>
        <taxon>Teleostei</taxon>
        <taxon>Ostariophysi</taxon>
        <taxon>Cypriniformes</taxon>
        <taxon>Cyprinidae</taxon>
        <taxon>Cyprininae</taxon>
        <taxon>Sinocyclocheilus</taxon>
    </lineage>
</organism>
<evidence type="ECO:0000259" key="2">
    <source>
        <dbReference type="PROSITE" id="PS50158"/>
    </source>
</evidence>
<dbReference type="Pfam" id="PF03732">
    <property type="entry name" value="Retrotrans_gag"/>
    <property type="match status" value="1"/>
</dbReference>
<reference evidence="3" key="1">
    <citation type="submission" date="2025-08" db="UniProtKB">
        <authorList>
            <consortium name="Ensembl"/>
        </authorList>
    </citation>
    <scope>IDENTIFICATION</scope>
</reference>
<proteinExistence type="predicted"/>
<dbReference type="InterPro" id="IPR036875">
    <property type="entry name" value="Znf_CCHC_sf"/>
</dbReference>
<sequence>MDSAGSDPLRSALVQQGVLLGQHATQLNTTAQEVGALNARVAELLTRVDDLQREAANRGPVLRAGIPLDPEPHANNPPVYDGDPNACQAFLSQCSLVFSLQPRRYATEEAKVAYVLTLLSGRAREWGIAVWRARAPCCATFADFRQEMAKLFDRSAQGDEAAAQLSRLSQRRCSVTDYAIQFQTLAAACGWNEGALRARFLEGLDDVIADELATVELPRELDNLINLALRVEGRLNRRRQRRQSTTPWRHLESASFDAASSQAADVEPMQLGRLRLTPQQRQERLAQGLCLYCGKAGHFVLQCPLKVRAHQ</sequence>
<dbReference type="SUPFAM" id="SSF57756">
    <property type="entry name" value="Retrovirus zinc finger-like domains"/>
    <property type="match status" value="1"/>
</dbReference>
<dbReference type="InterPro" id="IPR032567">
    <property type="entry name" value="RTL1-rel"/>
</dbReference>
<name>A0A673JBB5_9TELE</name>
<feature type="domain" description="CCHC-type" evidence="2">
    <location>
        <begin position="290"/>
        <end position="304"/>
    </location>
</feature>
<reference evidence="3" key="2">
    <citation type="submission" date="2025-09" db="UniProtKB">
        <authorList>
            <consortium name="Ensembl"/>
        </authorList>
    </citation>
    <scope>IDENTIFICATION</scope>
</reference>
<keyword evidence="1" id="KW-0862">Zinc</keyword>
<keyword evidence="4" id="KW-1185">Reference proteome</keyword>
<keyword evidence="1" id="KW-0479">Metal-binding</keyword>
<evidence type="ECO:0000256" key="1">
    <source>
        <dbReference type="PROSITE-ProRule" id="PRU00047"/>
    </source>
</evidence>
<dbReference type="Ensembl" id="ENSSRHT00000051647.1">
    <property type="protein sequence ID" value="ENSSRHP00000050230.1"/>
    <property type="gene ID" value="ENSSRHG00000025287.1"/>
</dbReference>
<dbReference type="InterPro" id="IPR001878">
    <property type="entry name" value="Znf_CCHC"/>
</dbReference>
<accession>A0A673JBB5</accession>
<dbReference type="AlphaFoldDB" id="A0A673JBB5"/>
<protein>
    <recommendedName>
        <fullName evidence="2">CCHC-type domain-containing protein</fullName>
    </recommendedName>
</protein>
<evidence type="ECO:0000313" key="4">
    <source>
        <dbReference type="Proteomes" id="UP000472270"/>
    </source>
</evidence>
<dbReference type="InterPro" id="IPR005162">
    <property type="entry name" value="Retrotrans_gag_dom"/>
</dbReference>
<dbReference type="PROSITE" id="PS50158">
    <property type="entry name" value="ZF_CCHC"/>
    <property type="match status" value="1"/>
</dbReference>
<evidence type="ECO:0000313" key="3">
    <source>
        <dbReference type="Ensembl" id="ENSSRHP00000050230.1"/>
    </source>
</evidence>
<keyword evidence="1" id="KW-0863">Zinc-finger</keyword>
<dbReference type="Proteomes" id="UP000472270">
    <property type="component" value="Unassembled WGS sequence"/>
</dbReference>
<dbReference type="PANTHER" id="PTHR15503:SF36">
    <property type="entry name" value="RETROTRANSPOSON GAG-LIKE PROTEIN 5"/>
    <property type="match status" value="1"/>
</dbReference>
<dbReference type="GO" id="GO:0003676">
    <property type="term" value="F:nucleic acid binding"/>
    <property type="evidence" value="ECO:0007669"/>
    <property type="project" value="InterPro"/>
</dbReference>